<reference evidence="1" key="2">
    <citation type="journal article" date="2015" name="Data Brief">
        <title>Shoot transcriptome of the giant reed, Arundo donax.</title>
        <authorList>
            <person name="Barrero R.A."/>
            <person name="Guerrero F.D."/>
            <person name="Moolhuijzen P."/>
            <person name="Goolsby J.A."/>
            <person name="Tidwell J."/>
            <person name="Bellgard S.E."/>
            <person name="Bellgard M.I."/>
        </authorList>
    </citation>
    <scope>NUCLEOTIDE SEQUENCE</scope>
    <source>
        <tissue evidence="1">Shoot tissue taken approximately 20 cm above the soil surface</tissue>
    </source>
</reference>
<proteinExistence type="predicted"/>
<evidence type="ECO:0000313" key="1">
    <source>
        <dbReference type="EMBL" id="JAE12524.1"/>
    </source>
</evidence>
<protein>
    <submittedName>
        <fullName evidence="1">Uncharacterized protein</fullName>
    </submittedName>
</protein>
<dbReference type="AlphaFoldDB" id="A0A0A9FMM2"/>
<dbReference type="EMBL" id="GBRH01185372">
    <property type="protein sequence ID" value="JAE12524.1"/>
    <property type="molecule type" value="Transcribed_RNA"/>
</dbReference>
<organism evidence="1">
    <name type="scientific">Arundo donax</name>
    <name type="common">Giant reed</name>
    <name type="synonym">Donax arundinaceus</name>
    <dbReference type="NCBI Taxonomy" id="35708"/>
    <lineage>
        <taxon>Eukaryota</taxon>
        <taxon>Viridiplantae</taxon>
        <taxon>Streptophyta</taxon>
        <taxon>Embryophyta</taxon>
        <taxon>Tracheophyta</taxon>
        <taxon>Spermatophyta</taxon>
        <taxon>Magnoliopsida</taxon>
        <taxon>Liliopsida</taxon>
        <taxon>Poales</taxon>
        <taxon>Poaceae</taxon>
        <taxon>PACMAD clade</taxon>
        <taxon>Arundinoideae</taxon>
        <taxon>Arundineae</taxon>
        <taxon>Arundo</taxon>
    </lineage>
</organism>
<accession>A0A0A9FMM2</accession>
<sequence>MPCRGSILYSLFTGQSYHVSWSVSHTMFPGQSVIPCLSAHLRWCNPQNRTNLPLP</sequence>
<name>A0A0A9FMM2_ARUDO</name>
<reference evidence="1" key="1">
    <citation type="submission" date="2014-09" db="EMBL/GenBank/DDBJ databases">
        <authorList>
            <person name="Magalhaes I.L.F."/>
            <person name="Oliveira U."/>
            <person name="Santos F.R."/>
            <person name="Vidigal T.H.D.A."/>
            <person name="Brescovit A.D."/>
            <person name="Santos A.J."/>
        </authorList>
    </citation>
    <scope>NUCLEOTIDE SEQUENCE</scope>
    <source>
        <tissue evidence="1">Shoot tissue taken approximately 20 cm above the soil surface</tissue>
    </source>
</reference>